<keyword evidence="8" id="KW-1185">Reference proteome</keyword>
<dbReference type="PATRIC" id="fig|336831.14.peg.3401"/>
<dbReference type="Gene3D" id="3.40.1170.60">
    <property type="match status" value="1"/>
</dbReference>
<dbReference type="AlphaFoldDB" id="A0A0M2V324"/>
<dbReference type="Proteomes" id="UP000034228">
    <property type="component" value="Unassembled WGS sequence"/>
</dbReference>
<dbReference type="RefSeq" id="WP_046558181.1">
    <property type="nucleotide sequence ID" value="NZ_LAHO01000013.1"/>
</dbReference>
<keyword evidence="2" id="KW-0227">DNA damage</keyword>
<keyword evidence="4" id="KW-0234">DNA repair</keyword>
<comment type="caution">
    <text evidence="7">The sequence shown here is derived from an EMBL/GenBank/DDBJ whole genome shotgun (WGS) entry which is preliminary data.</text>
</comment>
<dbReference type="SUPFAM" id="SSF100879">
    <property type="entry name" value="Lesion bypass DNA polymerase (Y-family), little finger domain"/>
    <property type="match status" value="1"/>
</dbReference>
<dbReference type="PANTHER" id="PTHR11076">
    <property type="entry name" value="DNA REPAIR POLYMERASE UMUC / TRANSFERASE FAMILY MEMBER"/>
    <property type="match status" value="1"/>
</dbReference>
<sequence length="425" mass="47752">MSQHIFALVDCNNFYASCEKLFRPDLADTPVVVLSNNDGCVVARSREAKKLGIKMGVPVFQVRELMQKHGVVAFSSNYALYADMSQRVMSLLESLAPRVEVYSIDEAFLDLTGVDFSQNLTEFGLTARQLVQKCTGITVCVGIAPTKTLAKLANHAAKTWQKTRGVVDLTSKERQRKLLALLPVDEVWGIGGKLTKRLQQLGVDTALQLADADPKFIRQHFSVMVERTVRELNGESCIALEEMAPTKKQIVSSRAFGERITDKQQMREAISEYISRACKKLRQEQQEAKYLTVFLRTSPFSDKDAPYSASKSVELDSPTGDTRIFLAKAMQLLDGLWLDGYRYAKAGVMLSDFYDPGVHQPGLFDEPLIKKESDHQLMQLIDNLNAKHGKTIWFASQGTKQDWSMKRELLSPAYTTNWRDLPVAK</sequence>
<keyword evidence="5" id="KW-0742">SOS response</keyword>
<evidence type="ECO:0000256" key="3">
    <source>
        <dbReference type="ARBA" id="ARBA00023199"/>
    </source>
</evidence>
<accession>A0A0M2V324</accession>
<dbReference type="CDD" id="cd01700">
    <property type="entry name" value="PolY_Pol_V_umuC"/>
    <property type="match status" value="1"/>
</dbReference>
<dbReference type="GO" id="GO:0042276">
    <property type="term" value="P:error-prone translesion synthesis"/>
    <property type="evidence" value="ECO:0007669"/>
    <property type="project" value="TreeGrafter"/>
</dbReference>
<dbReference type="InterPro" id="IPR036775">
    <property type="entry name" value="DNA_pol_Y-fam_lit_finger_sf"/>
</dbReference>
<dbReference type="PROSITE" id="PS50173">
    <property type="entry name" value="UMUC"/>
    <property type="match status" value="1"/>
</dbReference>
<evidence type="ECO:0000313" key="8">
    <source>
        <dbReference type="Proteomes" id="UP000034228"/>
    </source>
</evidence>
<evidence type="ECO:0000259" key="6">
    <source>
        <dbReference type="PROSITE" id="PS50173"/>
    </source>
</evidence>
<dbReference type="Pfam" id="PF11799">
    <property type="entry name" value="IMS_C"/>
    <property type="match status" value="1"/>
</dbReference>
<dbReference type="InterPro" id="IPR043502">
    <property type="entry name" value="DNA/RNA_pol_sf"/>
</dbReference>
<evidence type="ECO:0000256" key="4">
    <source>
        <dbReference type="ARBA" id="ARBA00023204"/>
    </source>
</evidence>
<dbReference type="STRING" id="336831.WG68_13190"/>
<organism evidence="7 8">
    <name type="scientific">Arsukibacterium ikkense</name>
    <dbReference type="NCBI Taxonomy" id="336831"/>
    <lineage>
        <taxon>Bacteria</taxon>
        <taxon>Pseudomonadati</taxon>
        <taxon>Pseudomonadota</taxon>
        <taxon>Gammaproteobacteria</taxon>
        <taxon>Chromatiales</taxon>
        <taxon>Chromatiaceae</taxon>
        <taxon>Arsukibacterium</taxon>
    </lineage>
</organism>
<dbReference type="InterPro" id="IPR050116">
    <property type="entry name" value="DNA_polymerase-Y"/>
</dbReference>
<dbReference type="SUPFAM" id="SSF56672">
    <property type="entry name" value="DNA/RNA polymerases"/>
    <property type="match status" value="1"/>
</dbReference>
<reference evidence="7 8" key="1">
    <citation type="submission" date="2015-03" db="EMBL/GenBank/DDBJ databases">
        <title>Draft genome sequences of two protease-producing strains of Arsukibacterium isolated from two cold and alkaline environments.</title>
        <authorList>
            <person name="Lylloff J.E."/>
            <person name="Skov L.B."/>
            <person name="Jepsen M."/>
            <person name="Hallin P.F."/>
            <person name="Sorensen S.J."/>
            <person name="Stougaard P."/>
            <person name="Glaring M.A."/>
        </authorList>
    </citation>
    <scope>NUCLEOTIDE SEQUENCE [LARGE SCALE GENOMIC DNA]</scope>
    <source>
        <strain evidence="7 8">GCM72</strain>
    </source>
</reference>
<dbReference type="InterPro" id="IPR043128">
    <property type="entry name" value="Rev_trsase/Diguanyl_cyclase"/>
</dbReference>
<dbReference type="NCBIfam" id="NF002955">
    <property type="entry name" value="PRK03609.1"/>
    <property type="match status" value="1"/>
</dbReference>
<evidence type="ECO:0000256" key="2">
    <source>
        <dbReference type="ARBA" id="ARBA00022763"/>
    </source>
</evidence>
<dbReference type="EMBL" id="LAHO01000013">
    <property type="protein sequence ID" value="KKO44794.1"/>
    <property type="molecule type" value="Genomic_DNA"/>
</dbReference>
<gene>
    <name evidence="7" type="ORF">WG68_13190</name>
</gene>
<dbReference type="InterPro" id="IPR017961">
    <property type="entry name" value="DNA_pol_Y-fam_little_finger"/>
</dbReference>
<dbReference type="GO" id="GO:0003887">
    <property type="term" value="F:DNA-directed DNA polymerase activity"/>
    <property type="evidence" value="ECO:0007669"/>
    <property type="project" value="TreeGrafter"/>
</dbReference>
<comment type="similarity">
    <text evidence="1">Belongs to the DNA polymerase type-Y family.</text>
</comment>
<dbReference type="Gene3D" id="3.30.1490.100">
    <property type="entry name" value="DNA polymerase, Y-family, little finger domain"/>
    <property type="match status" value="1"/>
</dbReference>
<dbReference type="Pfam" id="PF11798">
    <property type="entry name" value="IMS_HHH"/>
    <property type="match status" value="1"/>
</dbReference>
<dbReference type="GO" id="GO:0009432">
    <property type="term" value="P:SOS response"/>
    <property type="evidence" value="ECO:0007669"/>
    <property type="project" value="UniProtKB-KW"/>
</dbReference>
<dbReference type="GO" id="GO:0005829">
    <property type="term" value="C:cytosol"/>
    <property type="evidence" value="ECO:0007669"/>
    <property type="project" value="TreeGrafter"/>
</dbReference>
<keyword evidence="3" id="KW-0741">SOS mutagenesis</keyword>
<protein>
    <submittedName>
        <fullName evidence="7">DNA polymerase V subunit UmuC</fullName>
    </submittedName>
</protein>
<dbReference type="GO" id="GO:0006281">
    <property type="term" value="P:DNA repair"/>
    <property type="evidence" value="ECO:0007669"/>
    <property type="project" value="UniProtKB-KW"/>
</dbReference>
<evidence type="ECO:0000313" key="7">
    <source>
        <dbReference type="EMBL" id="KKO44794.1"/>
    </source>
</evidence>
<dbReference type="Pfam" id="PF00817">
    <property type="entry name" value="IMS"/>
    <property type="match status" value="1"/>
</dbReference>
<dbReference type="PANTHER" id="PTHR11076:SF34">
    <property type="entry name" value="PROTEIN UMUC"/>
    <property type="match status" value="1"/>
</dbReference>
<evidence type="ECO:0000256" key="5">
    <source>
        <dbReference type="ARBA" id="ARBA00023236"/>
    </source>
</evidence>
<proteinExistence type="inferred from homology"/>
<dbReference type="Gene3D" id="1.10.150.20">
    <property type="entry name" value="5' to 3' exonuclease, C-terminal subdomain"/>
    <property type="match status" value="1"/>
</dbReference>
<dbReference type="InterPro" id="IPR001126">
    <property type="entry name" value="UmuC"/>
</dbReference>
<dbReference type="InterPro" id="IPR025188">
    <property type="entry name" value="DUF4113"/>
</dbReference>
<feature type="domain" description="UmuC" evidence="6">
    <location>
        <begin position="6"/>
        <end position="191"/>
    </location>
</feature>
<dbReference type="Gene3D" id="3.30.70.270">
    <property type="match status" value="1"/>
</dbReference>
<dbReference type="GO" id="GO:0003684">
    <property type="term" value="F:damaged DNA binding"/>
    <property type="evidence" value="ECO:0007669"/>
    <property type="project" value="InterPro"/>
</dbReference>
<evidence type="ECO:0000256" key="1">
    <source>
        <dbReference type="ARBA" id="ARBA00010945"/>
    </source>
</evidence>
<dbReference type="InterPro" id="IPR024728">
    <property type="entry name" value="PolY_HhH_motif"/>
</dbReference>
<dbReference type="OrthoDB" id="9808813at2"/>
<name>A0A0M2V324_9GAMM</name>
<dbReference type="Pfam" id="PF13438">
    <property type="entry name" value="DUF4113"/>
    <property type="match status" value="1"/>
</dbReference>